<sequence>MATPSVQVTAAEISRIAGVTRATVSNWRRRHDDFPAPVGGTDTRPLYDLHAVRVWLKARGLVATAAPSEELRTALRTYPGGSALGTRLIPLVLAAARIGADELTAKLETLTETDLVTGAQKAVLHLSEAIPGAGTIRYSTEDAEPLRALLHCVRDESAQAALDVLAERELEDSASTGTYGTPQELGDLMARLLQPRTGTYPGRVLDPACGGGTLLAAAARHGASTLAGQDRLLVQAQRSTVRLLLDSPEVDVTIRAGDSLRADAFAGVAVDGVLCNPPYGDRDWGHDELAYDPRWEYGLPPRNESELAWVQHALSHLTPSGYAVMLLPPAVASRSSGRRVRAELLRNGVVRAVIALPPGAATPLHIGLHLWVLQRPDPSATVSDTMLFVDTAEGSDADTGSRSTLEAPRSRREAIDWAELSTATLTPWHAYTEDPAGFAAEPGTARAVPIIDLLDEFVDLTPARRVRAAALPADPVATARQAAELADRLAATVDALSAASAVGTWQAADGRREWRTATVADLTRGGALTLHRAVRSPQDTEVPAEHAERAVLTGHDLATGSRATGKAAELRAGPHIVIEVGDVLLPALLGSHGAVSRVADEEDANCLLGPYVHLLRADPERLDPWFLAGFLAAADNVSRATTGTSSMHLDARRLRVPLLPLKEQRRYGQAFRHLYDLRTAARQAGKAATAATDVLSTGLTAGALLPPDPDSP</sequence>
<dbReference type="GO" id="GO:0003677">
    <property type="term" value="F:DNA binding"/>
    <property type="evidence" value="ECO:0007669"/>
    <property type="project" value="UniProtKB-KW"/>
</dbReference>
<proteinExistence type="predicted"/>
<dbReference type="SUPFAM" id="SSF116734">
    <property type="entry name" value="DNA methylase specificity domain"/>
    <property type="match status" value="1"/>
</dbReference>
<evidence type="ECO:0000259" key="3">
    <source>
        <dbReference type="Pfam" id="PF02384"/>
    </source>
</evidence>
<gene>
    <name evidence="4" type="ORF">SAMN04489712_104116</name>
</gene>
<keyword evidence="1" id="KW-0680">Restriction system</keyword>
<dbReference type="InterPro" id="IPR036388">
    <property type="entry name" value="WH-like_DNA-bd_sf"/>
</dbReference>
<name>A0A1H5YR00_9ACTN</name>
<dbReference type="Gene3D" id="3.90.220.20">
    <property type="entry name" value="DNA methylase specificity domains"/>
    <property type="match status" value="1"/>
</dbReference>
<keyword evidence="2" id="KW-0238">DNA-binding</keyword>
<dbReference type="Gene3D" id="1.10.10.10">
    <property type="entry name" value="Winged helix-like DNA-binding domain superfamily/Winged helix DNA-binding domain"/>
    <property type="match status" value="1"/>
</dbReference>
<dbReference type="PANTHER" id="PTHR42998:SF1">
    <property type="entry name" value="TYPE I RESTRICTION ENZYME HINDI METHYLASE SUBUNIT"/>
    <property type="match status" value="1"/>
</dbReference>
<dbReference type="EMBL" id="FNVO01000004">
    <property type="protein sequence ID" value="SEG26025.1"/>
    <property type="molecule type" value="Genomic_DNA"/>
</dbReference>
<dbReference type="GO" id="GO:0008170">
    <property type="term" value="F:N-methyltransferase activity"/>
    <property type="evidence" value="ECO:0007669"/>
    <property type="project" value="InterPro"/>
</dbReference>
<accession>A0A1H5YR00</accession>
<protein>
    <submittedName>
        <fullName evidence="4">N-6 DNA Methylase</fullName>
    </submittedName>
</protein>
<feature type="domain" description="DNA methylase adenine-specific" evidence="3">
    <location>
        <begin position="173"/>
        <end position="405"/>
    </location>
</feature>
<keyword evidence="4" id="KW-0489">Methyltransferase</keyword>
<dbReference type="SUPFAM" id="SSF46955">
    <property type="entry name" value="Putative DNA-binding domain"/>
    <property type="match status" value="1"/>
</dbReference>
<evidence type="ECO:0000313" key="4">
    <source>
        <dbReference type="EMBL" id="SEG26025.1"/>
    </source>
</evidence>
<dbReference type="Pfam" id="PF02384">
    <property type="entry name" value="N6_Mtase"/>
    <property type="match status" value="1"/>
</dbReference>
<reference evidence="5" key="1">
    <citation type="submission" date="2016-10" db="EMBL/GenBank/DDBJ databases">
        <authorList>
            <person name="Varghese N."/>
            <person name="Submissions S."/>
        </authorList>
    </citation>
    <scope>NUCLEOTIDE SEQUENCE [LARGE SCALE GENOMIC DNA]</scope>
    <source>
        <strain evidence="5">DSM 43163</strain>
    </source>
</reference>
<dbReference type="GO" id="GO:0032259">
    <property type="term" value="P:methylation"/>
    <property type="evidence" value="ECO:0007669"/>
    <property type="project" value="UniProtKB-KW"/>
</dbReference>
<dbReference type="RefSeq" id="WP_103937591.1">
    <property type="nucleotide sequence ID" value="NZ_FNVO01000004.1"/>
</dbReference>
<keyword evidence="5" id="KW-1185">Reference proteome</keyword>
<dbReference type="PANTHER" id="PTHR42998">
    <property type="entry name" value="TYPE I RESTRICTION ENZYME HINDVIIP M PROTEIN-RELATED"/>
    <property type="match status" value="1"/>
</dbReference>
<evidence type="ECO:0000256" key="2">
    <source>
        <dbReference type="ARBA" id="ARBA00023125"/>
    </source>
</evidence>
<dbReference type="InterPro" id="IPR002052">
    <property type="entry name" value="DNA_methylase_N6_adenine_CS"/>
</dbReference>
<dbReference type="CDD" id="cd02440">
    <property type="entry name" value="AdoMet_MTases"/>
    <property type="match status" value="1"/>
</dbReference>
<dbReference type="Proteomes" id="UP000236723">
    <property type="component" value="Unassembled WGS sequence"/>
</dbReference>
<dbReference type="PRINTS" id="PR00507">
    <property type="entry name" value="N12N6MTFRASE"/>
</dbReference>
<dbReference type="InterPro" id="IPR003356">
    <property type="entry name" value="DNA_methylase_A-5"/>
</dbReference>
<dbReference type="GO" id="GO:0009307">
    <property type="term" value="P:DNA restriction-modification system"/>
    <property type="evidence" value="ECO:0007669"/>
    <property type="project" value="UniProtKB-KW"/>
</dbReference>
<keyword evidence="4" id="KW-0808">Transferase</keyword>
<dbReference type="OrthoDB" id="9784823at2"/>
<organism evidence="4 5">
    <name type="scientific">Thermomonospora echinospora</name>
    <dbReference type="NCBI Taxonomy" id="1992"/>
    <lineage>
        <taxon>Bacteria</taxon>
        <taxon>Bacillati</taxon>
        <taxon>Actinomycetota</taxon>
        <taxon>Actinomycetes</taxon>
        <taxon>Streptosporangiales</taxon>
        <taxon>Thermomonosporaceae</taxon>
        <taxon>Thermomonospora</taxon>
    </lineage>
</organism>
<dbReference type="InterPro" id="IPR052916">
    <property type="entry name" value="Type-I_RE_MTase_Subunit"/>
</dbReference>
<evidence type="ECO:0000256" key="1">
    <source>
        <dbReference type="ARBA" id="ARBA00022747"/>
    </source>
</evidence>
<dbReference type="Gene3D" id="3.40.50.150">
    <property type="entry name" value="Vaccinia Virus protein VP39"/>
    <property type="match status" value="1"/>
</dbReference>
<dbReference type="InterPro" id="IPR044946">
    <property type="entry name" value="Restrct_endonuc_typeI_TRD_sf"/>
</dbReference>
<dbReference type="PROSITE" id="PS00092">
    <property type="entry name" value="N6_MTASE"/>
    <property type="match status" value="1"/>
</dbReference>
<dbReference type="SUPFAM" id="SSF53335">
    <property type="entry name" value="S-adenosyl-L-methionine-dependent methyltransferases"/>
    <property type="match status" value="1"/>
</dbReference>
<evidence type="ECO:0000313" key="5">
    <source>
        <dbReference type="Proteomes" id="UP000236723"/>
    </source>
</evidence>
<dbReference type="InterPro" id="IPR009061">
    <property type="entry name" value="DNA-bd_dom_put_sf"/>
</dbReference>
<dbReference type="InterPro" id="IPR029063">
    <property type="entry name" value="SAM-dependent_MTases_sf"/>
</dbReference>
<dbReference type="AlphaFoldDB" id="A0A1H5YR00"/>